<protein>
    <submittedName>
        <fullName evidence="1">Uncharacterized protein</fullName>
    </submittedName>
</protein>
<evidence type="ECO:0000313" key="2">
    <source>
        <dbReference type="Proteomes" id="UP000071979"/>
    </source>
</evidence>
<name>A0A8E1RW38_9GAMM</name>
<dbReference type="EMBL" id="LDSE01000035">
    <property type="protein sequence ID" value="KTS65911.1"/>
    <property type="molecule type" value="Genomic_DNA"/>
</dbReference>
<dbReference type="AlphaFoldDB" id="A0A8E1RW38"/>
<accession>A0A8E1RW38</accession>
<comment type="caution">
    <text evidence="1">The sequence shown here is derived from an EMBL/GenBank/DDBJ whole genome shotgun (WGS) entry which is preliminary data.</text>
</comment>
<gene>
    <name evidence="1" type="ORF">SA3R_19295</name>
</gene>
<dbReference type="Proteomes" id="UP000071979">
    <property type="component" value="Unassembled WGS sequence"/>
</dbReference>
<proteinExistence type="predicted"/>
<organism evidence="1 2">
    <name type="scientific">Pantoea dispersa</name>
    <dbReference type="NCBI Taxonomy" id="59814"/>
    <lineage>
        <taxon>Bacteria</taxon>
        <taxon>Pseudomonadati</taxon>
        <taxon>Pseudomonadota</taxon>
        <taxon>Gammaproteobacteria</taxon>
        <taxon>Enterobacterales</taxon>
        <taxon>Erwiniaceae</taxon>
        <taxon>Pantoea</taxon>
    </lineage>
</organism>
<evidence type="ECO:0000313" key="1">
    <source>
        <dbReference type="EMBL" id="KTS65911.1"/>
    </source>
</evidence>
<reference evidence="1 2" key="1">
    <citation type="journal article" date="2016" name="Front. Microbiol.">
        <title>Genomic Resource of Rice Seed Associated Bacteria.</title>
        <authorList>
            <person name="Midha S."/>
            <person name="Bansal K."/>
            <person name="Sharma S."/>
            <person name="Kumar N."/>
            <person name="Patil P.P."/>
            <person name="Chaudhry V."/>
            <person name="Patil P.B."/>
        </authorList>
    </citation>
    <scope>NUCLEOTIDE SEQUENCE [LARGE SCALE GENOMIC DNA]</scope>
    <source>
        <strain evidence="1 2">SA3</strain>
    </source>
</reference>
<sequence>MIWITLKCHFLSMPANCEKGREKGEKSLMHSGDRGKIDELTVAEKSVSDGFLTKKKQPQRLLF</sequence>
<dbReference type="RefSeq" id="WP_058776010.1">
    <property type="nucleotide sequence ID" value="NZ_LDSD01000031.1"/>
</dbReference>